<reference evidence="14 15" key="1">
    <citation type="submission" date="2011-05" db="EMBL/GenBank/DDBJ databases">
        <authorList>
            <person name="Durkin A.S."/>
            <person name="McCorrison J."/>
            <person name="Torralba M."/>
            <person name="Gillis M."/>
            <person name="Methe B."/>
            <person name="Sutton G."/>
            <person name="Nelson K.E."/>
        </authorList>
    </citation>
    <scope>NUCLEOTIDE SEQUENCE [LARGE SCALE GENOMIC DNA]</scope>
    <source>
        <strain evidence="14 15">ATCC 51100</strain>
    </source>
</reference>
<comment type="cofactor">
    <cofactor evidence="2 12">
        <name>pyridoxal 5'-phosphate</name>
        <dbReference type="ChEBI" id="CHEBI:597326"/>
    </cofactor>
</comment>
<evidence type="ECO:0000256" key="4">
    <source>
        <dbReference type="ARBA" id="ARBA00010869"/>
    </source>
</evidence>
<dbReference type="InterPro" id="IPR036052">
    <property type="entry name" value="TrpB-like_PALP_sf"/>
</dbReference>
<evidence type="ECO:0000256" key="1">
    <source>
        <dbReference type="ARBA" id="ARBA00001274"/>
    </source>
</evidence>
<dbReference type="NCBIfam" id="TIGR02079">
    <property type="entry name" value="THD1"/>
    <property type="match status" value="1"/>
</dbReference>
<dbReference type="Pfam" id="PF00291">
    <property type="entry name" value="PALP"/>
    <property type="match status" value="1"/>
</dbReference>
<dbReference type="PANTHER" id="PTHR48078:SF11">
    <property type="entry name" value="THREONINE DEHYDRATASE, MITOCHONDRIAL"/>
    <property type="match status" value="1"/>
</dbReference>
<dbReference type="PROSITE" id="PS51672">
    <property type="entry name" value="ACT_LIKE"/>
    <property type="match status" value="1"/>
</dbReference>
<dbReference type="Pfam" id="PF00585">
    <property type="entry name" value="Thr_dehydrat_C"/>
    <property type="match status" value="1"/>
</dbReference>
<dbReference type="GO" id="GO:0009097">
    <property type="term" value="P:isoleucine biosynthetic process"/>
    <property type="evidence" value="ECO:0007669"/>
    <property type="project" value="UniProtKB-UniRule"/>
</dbReference>
<proteinExistence type="inferred from homology"/>
<keyword evidence="7 12" id="KW-0412">Isoleucine biosynthesis</keyword>
<evidence type="ECO:0000313" key="15">
    <source>
        <dbReference type="Proteomes" id="UP000004274"/>
    </source>
</evidence>
<evidence type="ECO:0000313" key="14">
    <source>
        <dbReference type="EMBL" id="EGU67296.1"/>
    </source>
</evidence>
<evidence type="ECO:0000256" key="8">
    <source>
        <dbReference type="ARBA" id="ARBA00022898"/>
    </source>
</evidence>
<evidence type="ECO:0000256" key="11">
    <source>
        <dbReference type="ARBA" id="ARBA00025527"/>
    </source>
</evidence>
<dbReference type="InterPro" id="IPR000634">
    <property type="entry name" value="Ser/Thr_deHydtase_PyrdxlP-BS"/>
</dbReference>
<name>A0AAV3EE50_STRCR</name>
<evidence type="ECO:0000256" key="7">
    <source>
        <dbReference type="ARBA" id="ARBA00022624"/>
    </source>
</evidence>
<comment type="subunit">
    <text evidence="5 12">Homotetramer.</text>
</comment>
<dbReference type="EMBL" id="AFUE01000007">
    <property type="protein sequence ID" value="EGU67296.1"/>
    <property type="molecule type" value="Genomic_DNA"/>
</dbReference>
<comment type="catalytic activity">
    <reaction evidence="1 12">
        <text>L-threonine = 2-oxobutanoate + NH4(+)</text>
        <dbReference type="Rhea" id="RHEA:22108"/>
        <dbReference type="ChEBI" id="CHEBI:16763"/>
        <dbReference type="ChEBI" id="CHEBI:28938"/>
        <dbReference type="ChEBI" id="CHEBI:57926"/>
        <dbReference type="EC" id="4.3.1.19"/>
    </reaction>
</comment>
<comment type="pathway">
    <text evidence="3 12">Amino-acid biosynthesis; L-isoleucine biosynthesis; 2-oxobutanoate from L-threonine: step 1/1.</text>
</comment>
<dbReference type="InterPro" id="IPR045865">
    <property type="entry name" value="ACT-like_dom_sf"/>
</dbReference>
<accession>A0AAV3EE50</accession>
<dbReference type="GO" id="GO:0003941">
    <property type="term" value="F:L-serine ammonia-lyase activity"/>
    <property type="evidence" value="ECO:0007669"/>
    <property type="project" value="TreeGrafter"/>
</dbReference>
<keyword evidence="8 12" id="KW-0663">Pyridoxal phosphate</keyword>
<dbReference type="CDD" id="cd01562">
    <property type="entry name" value="Thr-dehyd"/>
    <property type="match status" value="1"/>
</dbReference>
<dbReference type="InterPro" id="IPR038110">
    <property type="entry name" value="TD_ACT-like_sf"/>
</dbReference>
<protein>
    <recommendedName>
        <fullName evidence="12">L-threonine dehydratase</fullName>
        <ecNumber evidence="12">4.3.1.19</ecNumber>
    </recommendedName>
    <alternativeName>
        <fullName evidence="12">Threonine deaminase</fullName>
    </alternativeName>
</protein>
<comment type="caution">
    <text evidence="14">The sequence shown here is derived from an EMBL/GenBank/DDBJ whole genome shotgun (WGS) entry which is preliminary data.</text>
</comment>
<dbReference type="Gene3D" id="3.40.50.1100">
    <property type="match status" value="2"/>
</dbReference>
<gene>
    <name evidence="12 14" type="primary">ilvA</name>
    <name evidence="14" type="ORF">HMPREF9960_0832</name>
</gene>
<evidence type="ECO:0000256" key="6">
    <source>
        <dbReference type="ARBA" id="ARBA00022605"/>
    </source>
</evidence>
<dbReference type="CDD" id="cd04907">
    <property type="entry name" value="ACT_ThrD-I_2"/>
    <property type="match status" value="1"/>
</dbReference>
<dbReference type="FunFam" id="3.40.50.1100:FF:000005">
    <property type="entry name" value="Threonine dehydratase catabolic"/>
    <property type="match status" value="1"/>
</dbReference>
<comment type="function">
    <text evidence="11 12">Catalyzes the anaerobic formation of alpha-ketobutyrate and ammonia from threonine in a two-step reaction. The first step involved a dehydration of threonine and a production of enamine intermediates (aminocrotonate), which tautomerizes to its imine form (iminobutyrate). Both intermediates are unstable and short-lived. The second step is the nonenzymatic hydrolysis of the enamine/imine intermediates to form 2-ketobutyrate and free ammonia. In the low water environment of the cell, the second step is accelerated by RidA.</text>
</comment>
<dbReference type="SUPFAM" id="SSF53686">
    <property type="entry name" value="Tryptophan synthase beta subunit-like PLP-dependent enzymes"/>
    <property type="match status" value="1"/>
</dbReference>
<keyword evidence="6 12" id="KW-0028">Amino-acid biosynthesis</keyword>
<dbReference type="InterPro" id="IPR001926">
    <property type="entry name" value="TrpB-like_PALP"/>
</dbReference>
<evidence type="ECO:0000256" key="12">
    <source>
        <dbReference type="RuleBase" id="RU362012"/>
    </source>
</evidence>
<evidence type="ECO:0000256" key="3">
    <source>
        <dbReference type="ARBA" id="ARBA00004810"/>
    </source>
</evidence>
<evidence type="ECO:0000256" key="9">
    <source>
        <dbReference type="ARBA" id="ARBA00023239"/>
    </source>
</evidence>
<keyword evidence="10 12" id="KW-0100">Branched-chain amino acid biosynthesis</keyword>
<dbReference type="PROSITE" id="PS00165">
    <property type="entry name" value="DEHYDRATASE_SER_THR"/>
    <property type="match status" value="1"/>
</dbReference>
<dbReference type="GO" id="GO:0006565">
    <property type="term" value="P:L-serine catabolic process"/>
    <property type="evidence" value="ECO:0007669"/>
    <property type="project" value="TreeGrafter"/>
</dbReference>
<dbReference type="Proteomes" id="UP000004274">
    <property type="component" value="Unassembled WGS sequence"/>
</dbReference>
<dbReference type="EC" id="4.3.1.19" evidence="12"/>
<dbReference type="GO" id="GO:0030170">
    <property type="term" value="F:pyridoxal phosphate binding"/>
    <property type="evidence" value="ECO:0007669"/>
    <property type="project" value="InterPro"/>
</dbReference>
<feature type="domain" description="ACT-like" evidence="13">
    <location>
        <begin position="353"/>
        <end position="427"/>
    </location>
</feature>
<comment type="similarity">
    <text evidence="4 12">Belongs to the serine/threonine dehydratase family.</text>
</comment>
<evidence type="ECO:0000256" key="10">
    <source>
        <dbReference type="ARBA" id="ARBA00023304"/>
    </source>
</evidence>
<dbReference type="PANTHER" id="PTHR48078">
    <property type="entry name" value="THREONINE DEHYDRATASE, MITOCHONDRIAL-RELATED"/>
    <property type="match status" value="1"/>
</dbReference>
<dbReference type="InterPro" id="IPR050147">
    <property type="entry name" value="Ser/Thr_Dehydratase"/>
</dbReference>
<sequence>MENSAGIPAEFVYLIWKGKGMLTAKDIVRAHKVLKDVVVNTPLDYDHYLSEKYGAKIYLKKENAQRVRSFKIRGAYYAISQLSKEERERGVVCASAGNHAQGVAYTCNEMKIPATIFMPITTPQQKIGQVRFFGGDFVTIKLVGDTFDASARAAMEFTRMENRTFIDPFDDAHVQAGQGTVAYEILEDTARESIDLDLVLVPVGGGGLIAGVSTYIKESQPQIEVIGVEANGARSMRAAFEAGGPVKLNEIDKFADGIAVQKVGASTYEATKKNVETLIGVDEGLISETLIDLYSKQGIIAEPAGAASVAALEVLREYIKGKTVCCIISGGNNDINRMPEMEERALIYDGIKHYFVVNFPQRPGALREFVNDILGPNDDITRFEYIKRASKGTGPVLIGIALANKHDYAGLINRIEHFDPSFINLNGNETLYNMLV</sequence>
<dbReference type="FunFam" id="3.40.1020.10:FF:000002">
    <property type="entry name" value="L-threonine dehydratase"/>
    <property type="match status" value="1"/>
</dbReference>
<dbReference type="GO" id="GO:0004794">
    <property type="term" value="F:threonine deaminase activity"/>
    <property type="evidence" value="ECO:0007669"/>
    <property type="project" value="UniProtKB-UniRule"/>
</dbReference>
<dbReference type="SUPFAM" id="SSF55021">
    <property type="entry name" value="ACT-like"/>
    <property type="match status" value="1"/>
</dbReference>
<dbReference type="NCBIfam" id="NF006390">
    <property type="entry name" value="PRK08639.1"/>
    <property type="match status" value="1"/>
</dbReference>
<organism evidence="14 15">
    <name type="scientific">Streptococcus cristatus ATCC 51100</name>
    <dbReference type="NCBI Taxonomy" id="889201"/>
    <lineage>
        <taxon>Bacteria</taxon>
        <taxon>Bacillati</taxon>
        <taxon>Bacillota</taxon>
        <taxon>Bacilli</taxon>
        <taxon>Lactobacillales</taxon>
        <taxon>Streptococcaceae</taxon>
        <taxon>Streptococcus</taxon>
    </lineage>
</organism>
<evidence type="ECO:0000259" key="13">
    <source>
        <dbReference type="PROSITE" id="PS51672"/>
    </source>
</evidence>
<dbReference type="GO" id="GO:0006567">
    <property type="term" value="P:L-threonine catabolic process"/>
    <property type="evidence" value="ECO:0007669"/>
    <property type="project" value="TreeGrafter"/>
</dbReference>
<dbReference type="InterPro" id="IPR011820">
    <property type="entry name" value="IlvA"/>
</dbReference>
<evidence type="ECO:0000256" key="2">
    <source>
        <dbReference type="ARBA" id="ARBA00001933"/>
    </source>
</evidence>
<dbReference type="AlphaFoldDB" id="A0AAV3EE50"/>
<evidence type="ECO:0000256" key="5">
    <source>
        <dbReference type="ARBA" id="ARBA00011881"/>
    </source>
</evidence>
<dbReference type="InterPro" id="IPR001721">
    <property type="entry name" value="TD_ACT-like"/>
</dbReference>
<keyword evidence="9 12" id="KW-0456">Lyase</keyword>
<dbReference type="Gene3D" id="3.40.1020.10">
    <property type="entry name" value="Biosynthetic Threonine Deaminase, Domain 3"/>
    <property type="match status" value="1"/>
</dbReference>